<evidence type="ECO:0000313" key="9">
    <source>
        <dbReference type="EMBL" id="SMC52960.1"/>
    </source>
</evidence>
<keyword evidence="4" id="KW-1003">Cell membrane</keyword>
<dbReference type="NCBIfam" id="NF037994">
    <property type="entry name" value="DcuC_1"/>
    <property type="match status" value="1"/>
</dbReference>
<evidence type="ECO:0000313" key="10">
    <source>
        <dbReference type="Proteomes" id="UP000192738"/>
    </source>
</evidence>
<evidence type="ECO:0000256" key="2">
    <source>
        <dbReference type="ARBA" id="ARBA00005275"/>
    </source>
</evidence>
<feature type="transmembrane region" description="Helical" evidence="8">
    <location>
        <begin position="244"/>
        <end position="265"/>
    </location>
</feature>
<dbReference type="STRING" id="112901.SAMN04488500_104256"/>
<keyword evidence="5 8" id="KW-0812">Transmembrane</keyword>
<keyword evidence="3" id="KW-0813">Transport</keyword>
<dbReference type="RefSeq" id="WP_084574898.1">
    <property type="nucleotide sequence ID" value="NZ_CP155572.1"/>
</dbReference>
<dbReference type="InterPro" id="IPR018385">
    <property type="entry name" value="C4_dicarb_anaerob_car-like"/>
</dbReference>
<feature type="transmembrane region" description="Helical" evidence="8">
    <location>
        <begin position="109"/>
        <end position="130"/>
    </location>
</feature>
<feature type="transmembrane region" description="Helical" evidence="8">
    <location>
        <begin position="137"/>
        <end position="163"/>
    </location>
</feature>
<evidence type="ECO:0000256" key="4">
    <source>
        <dbReference type="ARBA" id="ARBA00022475"/>
    </source>
</evidence>
<keyword evidence="6 8" id="KW-1133">Transmembrane helix</keyword>
<feature type="transmembrane region" description="Helical" evidence="8">
    <location>
        <begin position="346"/>
        <end position="367"/>
    </location>
</feature>
<dbReference type="Proteomes" id="UP000192738">
    <property type="component" value="Unassembled WGS sequence"/>
</dbReference>
<dbReference type="PANTHER" id="PTHR42002">
    <property type="entry name" value="ANAEROBIC C4-DICARBOXYLATE TRANSPORTER DCUC-RELATED"/>
    <property type="match status" value="1"/>
</dbReference>
<feature type="transmembrane region" description="Helical" evidence="8">
    <location>
        <begin position="68"/>
        <end position="89"/>
    </location>
</feature>
<protein>
    <submittedName>
        <fullName evidence="9">C4-dicarboxylate transporter, DcuC family</fullName>
    </submittedName>
</protein>
<dbReference type="EMBL" id="FWXI01000004">
    <property type="protein sequence ID" value="SMC52960.1"/>
    <property type="molecule type" value="Genomic_DNA"/>
</dbReference>
<accession>A0A1W1ZX18</accession>
<evidence type="ECO:0000256" key="3">
    <source>
        <dbReference type="ARBA" id="ARBA00022448"/>
    </source>
</evidence>
<reference evidence="9 10" key="1">
    <citation type="submission" date="2017-04" db="EMBL/GenBank/DDBJ databases">
        <authorList>
            <person name="Afonso C.L."/>
            <person name="Miller P.J."/>
            <person name="Scott M.A."/>
            <person name="Spackman E."/>
            <person name="Goraichik I."/>
            <person name="Dimitrov K.M."/>
            <person name="Suarez D.L."/>
            <person name="Swayne D.E."/>
        </authorList>
    </citation>
    <scope>NUCLEOTIDE SEQUENCE [LARGE SCALE GENOMIC DNA]</scope>
    <source>
        <strain evidence="9 10">DSM 5090</strain>
    </source>
</reference>
<evidence type="ECO:0000256" key="7">
    <source>
        <dbReference type="ARBA" id="ARBA00023136"/>
    </source>
</evidence>
<dbReference type="InterPro" id="IPR004669">
    <property type="entry name" value="C4_dicarb_anaerob_car"/>
</dbReference>
<feature type="transmembrane region" description="Helical" evidence="8">
    <location>
        <begin position="271"/>
        <end position="288"/>
    </location>
</feature>
<dbReference type="NCBIfam" id="TIGR00771">
    <property type="entry name" value="DcuC"/>
    <property type="match status" value="1"/>
</dbReference>
<gene>
    <name evidence="9" type="ORF">SAMN04488500_104256</name>
</gene>
<evidence type="ECO:0000256" key="5">
    <source>
        <dbReference type="ARBA" id="ARBA00022692"/>
    </source>
</evidence>
<feature type="transmembrane region" description="Helical" evidence="8">
    <location>
        <begin position="195"/>
        <end position="213"/>
    </location>
</feature>
<evidence type="ECO:0000256" key="6">
    <source>
        <dbReference type="ARBA" id="ARBA00022989"/>
    </source>
</evidence>
<keyword evidence="7 8" id="KW-0472">Membrane</keyword>
<evidence type="ECO:0000256" key="8">
    <source>
        <dbReference type="SAM" id="Phobius"/>
    </source>
</evidence>
<name>A0A1W1ZX18_9FIRM</name>
<organism evidence="9 10">
    <name type="scientific">Sporomusa malonica</name>
    <dbReference type="NCBI Taxonomy" id="112901"/>
    <lineage>
        <taxon>Bacteria</taxon>
        <taxon>Bacillati</taxon>
        <taxon>Bacillota</taxon>
        <taxon>Negativicutes</taxon>
        <taxon>Selenomonadales</taxon>
        <taxon>Sporomusaceae</taxon>
        <taxon>Sporomusa</taxon>
    </lineage>
</organism>
<dbReference type="GO" id="GO:0015556">
    <property type="term" value="F:C4-dicarboxylate transmembrane transporter activity"/>
    <property type="evidence" value="ECO:0007669"/>
    <property type="project" value="InterPro"/>
</dbReference>
<keyword evidence="10" id="KW-1185">Reference proteome</keyword>
<proteinExistence type="inferred from homology"/>
<dbReference type="GO" id="GO:0005886">
    <property type="term" value="C:plasma membrane"/>
    <property type="evidence" value="ECO:0007669"/>
    <property type="project" value="UniProtKB-SubCell"/>
</dbReference>
<dbReference type="AlphaFoldDB" id="A0A1W1ZX18"/>
<sequence length="454" mass="48078">MGIVISLLVTFWVGYLIVKKYKPQPVLFMAGLILMFAAVAFGLGTILPAKASTGSVLFDAFEFIKQTMSSRAAGLGLNIMAVGGFARYMDHIGASKALVKLTIKPLLALRSPYLVMAGAWVLGMLLGLCINSASGLAMLLMVTVFPVLISLGVSRLSAVAVIATTLCLDWSPSDTGTILSATTAGIDPVIYWTNYQIPIAATVIPVVAVLHYFTQKWFDKREGHVVQATELAATETDENMPPMIYAILPALPLALILIFSSLWISWIKMDIIKAMFIGVAIGMIFEYIRCRDGKKVLNDIQSFFDGLGMQMANVITLIVAGETFAKGLTTIGTIDAIIASAQASGFGAAGMILVMIGIIAVASVVMGSGNAPFFAFAALTPTVAAKMSIAPVVMLLPMHFAASAARAISPITAVIVVSSSMGGVSPFDVVKRTAIPMIGALIVIVVANFLFFYQ</sequence>
<feature type="transmembrane region" description="Helical" evidence="8">
    <location>
        <begin position="373"/>
        <end position="396"/>
    </location>
</feature>
<feature type="transmembrane region" description="Helical" evidence="8">
    <location>
        <begin position="408"/>
        <end position="427"/>
    </location>
</feature>
<dbReference type="Pfam" id="PF03606">
    <property type="entry name" value="DcuC"/>
    <property type="match status" value="1"/>
</dbReference>
<feature type="transmembrane region" description="Helical" evidence="8">
    <location>
        <begin position="433"/>
        <end position="453"/>
    </location>
</feature>
<evidence type="ECO:0000256" key="1">
    <source>
        <dbReference type="ARBA" id="ARBA00004651"/>
    </source>
</evidence>
<comment type="subcellular location">
    <subcellularLocation>
        <location evidence="1">Cell membrane</location>
        <topology evidence="1">Multi-pass membrane protein</topology>
    </subcellularLocation>
</comment>
<comment type="similarity">
    <text evidence="2">Belongs to the DcuC/DcuD transporter (TC 2.A.61) family.</text>
</comment>
<dbReference type="PANTHER" id="PTHR42002:SF2">
    <property type="entry name" value="ANAEROBIC C4-DICARBOXYLATE TRANSPORTER DCUC-RELATED"/>
    <property type="match status" value="1"/>
</dbReference>
<feature type="transmembrane region" description="Helical" evidence="8">
    <location>
        <begin position="26"/>
        <end position="47"/>
    </location>
</feature>
<dbReference type="OrthoDB" id="1674075at2"/>